<comment type="caution">
    <text evidence="2">The sequence shown here is derived from an EMBL/GenBank/DDBJ whole genome shotgun (WGS) entry which is preliminary data.</text>
</comment>
<proteinExistence type="predicted"/>
<dbReference type="EMBL" id="JAHUTJ010009188">
    <property type="protein sequence ID" value="MED6267574.1"/>
    <property type="molecule type" value="Genomic_DNA"/>
</dbReference>
<protein>
    <submittedName>
        <fullName evidence="2">Uncharacterized protein</fullName>
    </submittedName>
</protein>
<evidence type="ECO:0000313" key="2">
    <source>
        <dbReference type="EMBL" id="MED6267574.1"/>
    </source>
</evidence>
<organism evidence="2 3">
    <name type="scientific">Characodon lateralis</name>
    <dbReference type="NCBI Taxonomy" id="208331"/>
    <lineage>
        <taxon>Eukaryota</taxon>
        <taxon>Metazoa</taxon>
        <taxon>Chordata</taxon>
        <taxon>Craniata</taxon>
        <taxon>Vertebrata</taxon>
        <taxon>Euteleostomi</taxon>
        <taxon>Actinopterygii</taxon>
        <taxon>Neopterygii</taxon>
        <taxon>Teleostei</taxon>
        <taxon>Neoteleostei</taxon>
        <taxon>Acanthomorphata</taxon>
        <taxon>Ovalentaria</taxon>
        <taxon>Atherinomorphae</taxon>
        <taxon>Cyprinodontiformes</taxon>
        <taxon>Goodeidae</taxon>
        <taxon>Characodon</taxon>
    </lineage>
</organism>
<evidence type="ECO:0000256" key="1">
    <source>
        <dbReference type="SAM" id="SignalP"/>
    </source>
</evidence>
<keyword evidence="1" id="KW-0732">Signal</keyword>
<sequence length="108" mass="12664">MYLKFLVLTFYNLRHIATGVWFADLNDDVYENWKVRAKLLNLSVQRQKNRFLTSVGSDPEHKQQNRLQECFGPVKMGKIHVSPCMFSQDSEQIRPNKVHLLKPSTVLM</sequence>
<accession>A0ABU7CXX6</accession>
<keyword evidence="3" id="KW-1185">Reference proteome</keyword>
<evidence type="ECO:0000313" key="3">
    <source>
        <dbReference type="Proteomes" id="UP001352852"/>
    </source>
</evidence>
<feature type="chain" id="PRO_5045490997" evidence="1">
    <location>
        <begin position="20"/>
        <end position="108"/>
    </location>
</feature>
<feature type="signal peptide" evidence="1">
    <location>
        <begin position="1"/>
        <end position="19"/>
    </location>
</feature>
<dbReference type="Proteomes" id="UP001352852">
    <property type="component" value="Unassembled WGS sequence"/>
</dbReference>
<reference evidence="2 3" key="1">
    <citation type="submission" date="2021-06" db="EMBL/GenBank/DDBJ databases">
        <authorList>
            <person name="Palmer J.M."/>
        </authorList>
    </citation>
    <scope>NUCLEOTIDE SEQUENCE [LARGE SCALE GENOMIC DNA]</scope>
    <source>
        <strain evidence="2 3">CL_MEX2019</strain>
        <tissue evidence="2">Muscle</tissue>
    </source>
</reference>
<gene>
    <name evidence="2" type="ORF">CHARACLAT_013654</name>
</gene>
<name>A0ABU7CXX6_9TELE</name>